<dbReference type="STRING" id="2754.EH55_11385"/>
<reference evidence="2 3" key="1">
    <citation type="submission" date="2014-04" db="EMBL/GenBank/DDBJ databases">
        <title>Draft Genome Sequence of Synergistes jonesii.</title>
        <authorList>
            <person name="Coil D.A."/>
            <person name="Eisen J.A."/>
            <person name="Holland-Moritz H.E."/>
        </authorList>
    </citation>
    <scope>NUCLEOTIDE SEQUENCE [LARGE SCALE GENOMIC DNA]</scope>
    <source>
        <strain evidence="2 3">78-1</strain>
    </source>
</reference>
<dbReference type="EMBL" id="JMKI01000053">
    <property type="protein sequence ID" value="KEJ91296.1"/>
    <property type="molecule type" value="Genomic_DNA"/>
</dbReference>
<feature type="signal peptide" evidence="1">
    <location>
        <begin position="1"/>
        <end position="23"/>
    </location>
</feature>
<evidence type="ECO:0000313" key="2">
    <source>
        <dbReference type="EMBL" id="KEJ91296.1"/>
    </source>
</evidence>
<dbReference type="OrthoDB" id="3580at2"/>
<feature type="chain" id="PRO_5001689876" evidence="1">
    <location>
        <begin position="24"/>
        <end position="435"/>
    </location>
</feature>
<name>A0A073IP76_9BACT</name>
<keyword evidence="3" id="KW-1185">Reference proteome</keyword>
<organism evidence="2 3">
    <name type="scientific">Synergistes jonesii</name>
    <dbReference type="NCBI Taxonomy" id="2754"/>
    <lineage>
        <taxon>Bacteria</taxon>
        <taxon>Thermotogati</taxon>
        <taxon>Synergistota</taxon>
        <taxon>Synergistia</taxon>
        <taxon>Synergistales</taxon>
        <taxon>Synergistaceae</taxon>
        <taxon>Synergistes</taxon>
    </lineage>
</organism>
<evidence type="ECO:0000256" key="1">
    <source>
        <dbReference type="SAM" id="SignalP"/>
    </source>
</evidence>
<dbReference type="AlphaFoldDB" id="A0A073IP76"/>
<dbReference type="InterPro" id="IPR015915">
    <property type="entry name" value="Kelch-typ_b-propeller"/>
</dbReference>
<comment type="caution">
    <text evidence="2">The sequence shown here is derived from an EMBL/GenBank/DDBJ whole genome shotgun (WGS) entry which is preliminary data.</text>
</comment>
<dbReference type="GeneID" id="90984585"/>
<dbReference type="eggNOG" id="ENOG502Z9JR">
    <property type="taxonomic scope" value="Bacteria"/>
</dbReference>
<dbReference type="RefSeq" id="WP_037978339.1">
    <property type="nucleotide sequence ID" value="NZ_CAMETI010000018.1"/>
</dbReference>
<sequence>MRRKIVLPLIILLLLVASLPARADLLFTRQDNNYANTALGIVQGAEAPVSPLISNMGGNAGQGLYPFRNADGNFRIAVTLYTGNGTDVIPIYNPGEQSQWAQPSAWSKPLREATTTLHNTRAIAELGGRLYATAYDIPIVSRITTADDVYKQDKKYEYFHNDSKYDGHGEALCAYDGNIYAIFTGSNDPWDTASGSYRLNNLIKLDAELNELERVEMKGKNLDGFTPGAYSQIDGKLYVATLGGVQKFGDDWNPESCVEMADLSTMEVSSLITAEEVNAMDPTFKHMFDAIVLAGDKVYIQAAKWTSGEDYTPGYSIRLYETTLKKLQNGDIGTLLRDFKGKYGYRLGLVYDEGTKYLWIGVGYSLWRYDGTHWKEFGSNDLGGNISAYTAVNPTGSVTPAEPDTPSDGGGGCNGGIGIAALLAILSCFIKKRRT</sequence>
<dbReference type="SUPFAM" id="SSF117281">
    <property type="entry name" value="Kelch motif"/>
    <property type="match status" value="1"/>
</dbReference>
<gene>
    <name evidence="2" type="ORF">EH55_11385</name>
</gene>
<proteinExistence type="predicted"/>
<accession>A0A073IP76</accession>
<dbReference type="Proteomes" id="UP000027665">
    <property type="component" value="Unassembled WGS sequence"/>
</dbReference>
<keyword evidence="1" id="KW-0732">Signal</keyword>
<protein>
    <submittedName>
        <fullName evidence="2">Uncharacterized protein</fullName>
    </submittedName>
</protein>
<evidence type="ECO:0000313" key="3">
    <source>
        <dbReference type="Proteomes" id="UP000027665"/>
    </source>
</evidence>